<feature type="transmembrane region" description="Helical" evidence="1">
    <location>
        <begin position="128"/>
        <end position="146"/>
    </location>
</feature>
<accession>A0AAP4EWF3</accession>
<evidence type="ECO:0000256" key="1">
    <source>
        <dbReference type="SAM" id="Phobius"/>
    </source>
</evidence>
<sequence>MKYLINLRKKKTFGPVLLSLFLFVVLLFLPTGYEGALSYQNADRVDALVLSTDESDIVDTGLVRNGEQRCQVRILSGQFKGREVTAVNQLNGSLAEDKLFSVGDKAFVVVSHAAGEITTVYMTDHFRLDKEVILAVLFILLLLLFARDTGLRAILSFIDTILLMWKVLIPSLLNGWNPIWVSIILVLLLTFPVLSLIYGWDRRCLASISGAALGILVTAVLGYLFTDLFQIHGAVMDLSVDICSAVYEIVEKKPDISARDAILSGFAVGRAACGSTTTTHRKKWQID</sequence>
<feature type="transmembrane region" description="Helical" evidence="1">
    <location>
        <begin position="153"/>
        <end position="173"/>
    </location>
</feature>
<dbReference type="Pfam" id="PF07907">
    <property type="entry name" value="YibE_F"/>
    <property type="match status" value="1"/>
</dbReference>
<evidence type="ECO:0000313" key="3">
    <source>
        <dbReference type="Proteomes" id="UP001300383"/>
    </source>
</evidence>
<organism evidence="2 3">
    <name type="scientific">Fusibacillus kribbianus</name>
    <dbReference type="NCBI Taxonomy" id="3044208"/>
    <lineage>
        <taxon>Bacteria</taxon>
        <taxon>Bacillati</taxon>
        <taxon>Bacillota</taxon>
        <taxon>Clostridia</taxon>
        <taxon>Lachnospirales</taxon>
        <taxon>Lachnospiraceae</taxon>
        <taxon>Fusibacillus</taxon>
    </lineage>
</organism>
<gene>
    <name evidence="2" type="ORF">QJ036_02865</name>
</gene>
<keyword evidence="1" id="KW-0472">Membrane</keyword>
<evidence type="ECO:0000313" key="2">
    <source>
        <dbReference type="EMBL" id="MDI9241419.1"/>
    </source>
</evidence>
<dbReference type="PANTHER" id="PTHR41771:SF1">
    <property type="entry name" value="MEMBRANE PROTEIN"/>
    <property type="match status" value="1"/>
</dbReference>
<dbReference type="AlphaFoldDB" id="A0AAP4EWF3"/>
<protein>
    <submittedName>
        <fullName evidence="2">YibE/F family protein</fullName>
    </submittedName>
</protein>
<keyword evidence="3" id="KW-1185">Reference proteome</keyword>
<feature type="transmembrane region" description="Helical" evidence="1">
    <location>
        <begin position="179"/>
        <end position="198"/>
    </location>
</feature>
<name>A0AAP4EWF3_9FIRM</name>
<keyword evidence="1" id="KW-1133">Transmembrane helix</keyword>
<comment type="caution">
    <text evidence="2">The sequence shown here is derived from an EMBL/GenBank/DDBJ whole genome shotgun (WGS) entry which is preliminary data.</text>
</comment>
<dbReference type="RefSeq" id="WP_283229929.1">
    <property type="nucleotide sequence ID" value="NZ_JASGBQ010000002.1"/>
</dbReference>
<reference evidence="2 3" key="1">
    <citation type="submission" date="2023-05" db="EMBL/GenBank/DDBJ databases">
        <title>[ruminococcus] sp. nov., isolated from a pig farm feces dump.</title>
        <authorList>
            <person name="Chang Y.-H."/>
        </authorList>
    </citation>
    <scope>NUCLEOTIDE SEQUENCE [LARGE SCALE GENOMIC DNA]</scope>
    <source>
        <strain evidence="2 3">YH-rum2234</strain>
    </source>
</reference>
<dbReference type="EMBL" id="JASGBQ010000002">
    <property type="protein sequence ID" value="MDI9241419.1"/>
    <property type="molecule type" value="Genomic_DNA"/>
</dbReference>
<dbReference type="InterPro" id="IPR012507">
    <property type="entry name" value="YibE_F"/>
</dbReference>
<keyword evidence="1" id="KW-0812">Transmembrane</keyword>
<dbReference type="Proteomes" id="UP001300383">
    <property type="component" value="Unassembled WGS sequence"/>
</dbReference>
<feature type="transmembrane region" description="Helical" evidence="1">
    <location>
        <begin position="12"/>
        <end position="33"/>
    </location>
</feature>
<feature type="transmembrane region" description="Helical" evidence="1">
    <location>
        <begin position="205"/>
        <end position="225"/>
    </location>
</feature>
<dbReference type="PANTHER" id="PTHR41771">
    <property type="entry name" value="MEMBRANE PROTEIN-RELATED"/>
    <property type="match status" value="1"/>
</dbReference>
<proteinExistence type="predicted"/>